<protein>
    <submittedName>
        <fullName evidence="2">Uncharacterized protein</fullName>
    </submittedName>
</protein>
<evidence type="ECO:0000313" key="2">
    <source>
        <dbReference type="EMBL" id="CEO99479.1"/>
    </source>
</evidence>
<feature type="transmembrane region" description="Helical" evidence="1">
    <location>
        <begin position="44"/>
        <end position="63"/>
    </location>
</feature>
<feature type="transmembrane region" description="Helical" evidence="1">
    <location>
        <begin position="202"/>
        <end position="220"/>
    </location>
</feature>
<feature type="transmembrane region" description="Helical" evidence="1">
    <location>
        <begin position="75"/>
        <end position="97"/>
    </location>
</feature>
<gene>
    <name evidence="2" type="ORF">PBRA_001385</name>
</gene>
<feature type="transmembrane region" description="Helical" evidence="1">
    <location>
        <begin position="109"/>
        <end position="132"/>
    </location>
</feature>
<name>A0A0G4IWE7_PLABS</name>
<evidence type="ECO:0000256" key="1">
    <source>
        <dbReference type="SAM" id="Phobius"/>
    </source>
</evidence>
<organism evidence="2 3">
    <name type="scientific">Plasmodiophora brassicae</name>
    <name type="common">Clubroot disease agent</name>
    <dbReference type="NCBI Taxonomy" id="37360"/>
    <lineage>
        <taxon>Eukaryota</taxon>
        <taxon>Sar</taxon>
        <taxon>Rhizaria</taxon>
        <taxon>Endomyxa</taxon>
        <taxon>Phytomyxea</taxon>
        <taxon>Plasmodiophorida</taxon>
        <taxon>Plasmodiophoridae</taxon>
        <taxon>Plasmodiophora</taxon>
    </lineage>
</organism>
<keyword evidence="1" id="KW-0472">Membrane</keyword>
<keyword evidence="1" id="KW-1133">Transmembrane helix</keyword>
<reference evidence="2 3" key="1">
    <citation type="submission" date="2015-02" db="EMBL/GenBank/DDBJ databases">
        <authorList>
            <person name="Chooi Y.-H."/>
        </authorList>
    </citation>
    <scope>NUCLEOTIDE SEQUENCE [LARGE SCALE GENOMIC DNA]</scope>
    <source>
        <strain evidence="2">E3</strain>
    </source>
</reference>
<feature type="transmembrane region" description="Helical" evidence="1">
    <location>
        <begin position="226"/>
        <end position="245"/>
    </location>
</feature>
<feature type="transmembrane region" description="Helical" evidence="1">
    <location>
        <begin position="15"/>
        <end position="32"/>
    </location>
</feature>
<sequence length="288" mass="32513">MSKPLFTADQLLTEFIRGMAAGFGACFVVIVVMTRRIHTRWHRWTCIVIAVSLAELQIQSFLWDYYLVPNCRLKIITVFPVQALQFAAVWAFQLQIVYHLNARYMRRSYLVAVIAVSFFIRASIEAVYGAFLYTTTSSNGVCLTQSPLATSYLQKVGDLVFDAFIACMIVGRLYLSMRQLGTMKSQQTRQIISKIMGEQESLATFSFFVQASYLILLNVFPTNIISTLNAFVTLVPACFMSMYLLSLKSSRDLAAHPVRPTRTDRPTVPQKARGLSTSTEEHIVNNVV</sequence>
<dbReference type="EMBL" id="CDSF01000090">
    <property type="protein sequence ID" value="CEO99479.1"/>
    <property type="molecule type" value="Genomic_DNA"/>
</dbReference>
<accession>A0A0G4IWE7</accession>
<evidence type="ECO:0000313" key="3">
    <source>
        <dbReference type="Proteomes" id="UP000039324"/>
    </source>
</evidence>
<dbReference type="AlphaFoldDB" id="A0A0G4IWE7"/>
<proteinExistence type="predicted"/>
<keyword evidence="3" id="KW-1185">Reference proteome</keyword>
<feature type="transmembrane region" description="Helical" evidence="1">
    <location>
        <begin position="152"/>
        <end position="175"/>
    </location>
</feature>
<dbReference type="Proteomes" id="UP000039324">
    <property type="component" value="Unassembled WGS sequence"/>
</dbReference>
<keyword evidence="1" id="KW-0812">Transmembrane</keyword>